<organism evidence="3 4">
    <name type="scientific">Stachybotrys chartarum (strain CBS 109288 / IBT 7711)</name>
    <name type="common">Toxic black mold</name>
    <name type="synonym">Stilbospora chartarum</name>
    <dbReference type="NCBI Taxonomy" id="1280523"/>
    <lineage>
        <taxon>Eukaryota</taxon>
        <taxon>Fungi</taxon>
        <taxon>Dikarya</taxon>
        <taxon>Ascomycota</taxon>
        <taxon>Pezizomycotina</taxon>
        <taxon>Sordariomycetes</taxon>
        <taxon>Hypocreomycetidae</taxon>
        <taxon>Hypocreales</taxon>
        <taxon>Stachybotryaceae</taxon>
        <taxon>Stachybotrys</taxon>
    </lineage>
</organism>
<dbReference type="Proteomes" id="UP000028045">
    <property type="component" value="Unassembled WGS sequence"/>
</dbReference>
<evidence type="ECO:0000313" key="4">
    <source>
        <dbReference type="Proteomes" id="UP000028045"/>
    </source>
</evidence>
<feature type="domain" description="DUF8212" evidence="2">
    <location>
        <begin position="229"/>
        <end position="259"/>
    </location>
</feature>
<dbReference type="PANTHER" id="PTHR10622:SF12">
    <property type="entry name" value="HET DOMAIN-CONTAINING PROTEIN"/>
    <property type="match status" value="1"/>
</dbReference>
<reference evidence="3 4" key="1">
    <citation type="journal article" date="2014" name="BMC Genomics">
        <title>Comparative genome sequencing reveals chemotype-specific gene clusters in the toxigenic black mold Stachybotrys.</title>
        <authorList>
            <person name="Semeiks J."/>
            <person name="Borek D."/>
            <person name="Otwinowski Z."/>
            <person name="Grishin N.V."/>
        </authorList>
    </citation>
    <scope>NUCLEOTIDE SEQUENCE [LARGE SCALE GENOMIC DNA]</scope>
    <source>
        <strain evidence="4">CBS 109288 / IBT 7711</strain>
    </source>
</reference>
<sequence length="497" mass="57681">MRLIKCDTIEMESFEISEMPPYAILSHTWEEDEVTFDDFRNQDTRRVRRGWHKVEAACRMAEANKLQYVWVDCCCINKNSSAELSEAITSMFTLYGLSAECYAYLSDYEMPTEEGSGINITTCRWFTRGWTLQELLAPVKISFFDQHWRFVGTKHLLSAQISARTHIDREILENNAFEYLRGLLDACTVAMRMSWAATRETKRPEDMAYCLLGVFGIITPMLYGEGGEKAFMRLQEEIIKDSNDMTIFAWKQASTNMVIYNIVTRDTSTPWRGILAISPREFIDGHKLCCPRGHDQNPEYTMTNKGLRISTRLTRASGRRYMMPLNCCTHDDARPLHILLQNQGHGASDVLARVEPERLLRRAFREYVRFRTEEDHSIYITKRSSGKEKWATQVNRHFAFRIRYVYNKTSYNCEVTMIEPHSRWNEEHSMFVTATSEHATFTAFHRVTWYSRTGTTGQFAIICGLEGAAEPWYCIATPNRLVYEAVEAKNMTLLALH</sequence>
<name>A0A084B8Q2_STACB</name>
<evidence type="ECO:0000259" key="1">
    <source>
        <dbReference type="Pfam" id="PF06985"/>
    </source>
</evidence>
<dbReference type="Pfam" id="PF26640">
    <property type="entry name" value="DUF8212"/>
    <property type="match status" value="1"/>
</dbReference>
<dbReference type="Pfam" id="PF06985">
    <property type="entry name" value="HET"/>
    <property type="match status" value="1"/>
</dbReference>
<dbReference type="InterPro" id="IPR058525">
    <property type="entry name" value="DUF8212"/>
</dbReference>
<proteinExistence type="predicted"/>
<evidence type="ECO:0000313" key="3">
    <source>
        <dbReference type="EMBL" id="KEY73931.1"/>
    </source>
</evidence>
<protein>
    <submittedName>
        <fullName evidence="3">Uncharacterized protein</fullName>
    </submittedName>
</protein>
<feature type="domain" description="Heterokaryon incompatibility" evidence="1">
    <location>
        <begin position="22"/>
        <end position="108"/>
    </location>
</feature>
<accession>A0A084B8Q2</accession>
<dbReference type="EMBL" id="KL647700">
    <property type="protein sequence ID" value="KEY73931.1"/>
    <property type="molecule type" value="Genomic_DNA"/>
</dbReference>
<dbReference type="OrthoDB" id="20872at2759"/>
<dbReference type="PANTHER" id="PTHR10622">
    <property type="entry name" value="HET DOMAIN-CONTAINING PROTEIN"/>
    <property type="match status" value="1"/>
</dbReference>
<keyword evidence="4" id="KW-1185">Reference proteome</keyword>
<dbReference type="InterPro" id="IPR010730">
    <property type="entry name" value="HET"/>
</dbReference>
<evidence type="ECO:0000259" key="2">
    <source>
        <dbReference type="Pfam" id="PF26640"/>
    </source>
</evidence>
<gene>
    <name evidence="3" type="ORF">S7711_07772</name>
</gene>
<dbReference type="HOGENOM" id="CLU_000288_138_11_1"/>
<dbReference type="AlphaFoldDB" id="A0A084B8Q2"/>